<dbReference type="PANTHER" id="PTHR10826:SF1">
    <property type="entry name" value="COMPLEMENT COMPONENT 1 Q SUBCOMPONENT-BINDING PROTEIN, MITOCHONDRIAL"/>
    <property type="match status" value="1"/>
</dbReference>
<organism evidence="1 2">
    <name type="scientific">Linderina pennispora</name>
    <dbReference type="NCBI Taxonomy" id="61395"/>
    <lineage>
        <taxon>Eukaryota</taxon>
        <taxon>Fungi</taxon>
        <taxon>Fungi incertae sedis</taxon>
        <taxon>Zoopagomycota</taxon>
        <taxon>Kickxellomycotina</taxon>
        <taxon>Kickxellomycetes</taxon>
        <taxon>Kickxellales</taxon>
        <taxon>Kickxellaceae</taxon>
        <taxon>Linderina</taxon>
    </lineage>
</organism>
<reference evidence="1 2" key="1">
    <citation type="submission" date="2016-07" db="EMBL/GenBank/DDBJ databases">
        <title>Pervasive Adenine N6-methylation of Active Genes in Fungi.</title>
        <authorList>
            <consortium name="DOE Joint Genome Institute"/>
            <person name="Mondo S.J."/>
            <person name="Dannebaum R.O."/>
            <person name="Kuo R.C."/>
            <person name="Labutti K."/>
            <person name="Haridas S."/>
            <person name="Kuo A."/>
            <person name="Salamov A."/>
            <person name="Ahrendt S.R."/>
            <person name="Lipzen A."/>
            <person name="Sullivan W."/>
            <person name="Andreopoulos W.B."/>
            <person name="Clum A."/>
            <person name="Lindquist E."/>
            <person name="Daum C."/>
            <person name="Ramamoorthy G.K."/>
            <person name="Gryganskyi A."/>
            <person name="Culley D."/>
            <person name="Magnuson J.K."/>
            <person name="James T.Y."/>
            <person name="O'Malley M.A."/>
            <person name="Stajich J.E."/>
            <person name="Spatafora J.W."/>
            <person name="Visel A."/>
            <person name="Grigoriev I.V."/>
        </authorList>
    </citation>
    <scope>NUCLEOTIDE SEQUENCE [LARGE SCALE GENOMIC DNA]</scope>
    <source>
        <strain evidence="1 2">ATCC 12442</strain>
    </source>
</reference>
<dbReference type="Pfam" id="PF02330">
    <property type="entry name" value="MAM33"/>
    <property type="match status" value="1"/>
</dbReference>
<dbReference type="PANTHER" id="PTHR10826">
    <property type="entry name" value="COMPLEMENT COMPONENT 1"/>
    <property type="match status" value="1"/>
</dbReference>
<dbReference type="Proteomes" id="UP000193922">
    <property type="component" value="Unassembled WGS sequence"/>
</dbReference>
<dbReference type="Gene3D" id="3.10.280.10">
    <property type="entry name" value="Mitochondrial glycoprotein"/>
    <property type="match status" value="1"/>
</dbReference>
<keyword evidence="2" id="KW-1185">Reference proteome</keyword>
<proteinExistence type="predicted"/>
<sequence>MKSVTRLFAPASRILAARTALPASRICAATTLSALRTTPAIRSLSTTRIARGNGSVDSDLSHTLAEEIDYETKQAAEEGVPEFIQAFSNKTGFKLKTTVGSNQVMMTKQFGSETVTVSFDTSEILNADDPIADIEVYRENEDGEAVKEAEKKSADTPEDFPINFTATFSKPGAPVLHMELETEEGEIGVNHMMFLRNEEAAVADTVEADWARRQAYFGPVYGQLSDDLKDNIDEFFTERGIDTALTLFMQDYIEYKEQNEYLNWLQNFKKFIDA</sequence>
<evidence type="ECO:0000313" key="1">
    <source>
        <dbReference type="EMBL" id="ORX72180.1"/>
    </source>
</evidence>
<accession>A0A1Y1WF57</accession>
<dbReference type="OrthoDB" id="278212at2759"/>
<dbReference type="GO" id="GO:0005759">
    <property type="term" value="C:mitochondrial matrix"/>
    <property type="evidence" value="ECO:0007669"/>
    <property type="project" value="InterPro"/>
</dbReference>
<protein>
    <submittedName>
        <fullName evidence="1">Mitochondrial glyco protein</fullName>
    </submittedName>
</protein>
<name>A0A1Y1WF57_9FUNG</name>
<dbReference type="AlphaFoldDB" id="A0A1Y1WF57"/>
<dbReference type="EMBL" id="MCFD01000003">
    <property type="protein sequence ID" value="ORX72180.1"/>
    <property type="molecule type" value="Genomic_DNA"/>
</dbReference>
<dbReference type="GeneID" id="63803476"/>
<gene>
    <name evidence="1" type="ORF">DL89DRAFT_265804</name>
</gene>
<dbReference type="RefSeq" id="XP_040745604.1">
    <property type="nucleotide sequence ID" value="XM_040886828.1"/>
</dbReference>
<dbReference type="InterPro" id="IPR003428">
    <property type="entry name" value="MAM33"/>
</dbReference>
<comment type="caution">
    <text evidence="1">The sequence shown here is derived from an EMBL/GenBank/DDBJ whole genome shotgun (WGS) entry which is preliminary data.</text>
</comment>
<dbReference type="InterPro" id="IPR036561">
    <property type="entry name" value="MAM33_sf"/>
</dbReference>
<evidence type="ECO:0000313" key="2">
    <source>
        <dbReference type="Proteomes" id="UP000193922"/>
    </source>
</evidence>
<dbReference type="SUPFAM" id="SSF54529">
    <property type="entry name" value="Mitochondrial glycoprotein MAM33-like"/>
    <property type="match status" value="1"/>
</dbReference>
<dbReference type="GO" id="GO:0042256">
    <property type="term" value="P:cytosolic ribosome assembly"/>
    <property type="evidence" value="ECO:0007669"/>
    <property type="project" value="TreeGrafter"/>
</dbReference>
<dbReference type="STRING" id="61395.A0A1Y1WF57"/>